<dbReference type="NCBIfam" id="TIGR04274">
    <property type="entry name" value="hypoxanDNAglyco"/>
    <property type="match status" value="1"/>
</dbReference>
<evidence type="ECO:0000313" key="2">
    <source>
        <dbReference type="EMBL" id="GCB28986.1"/>
    </source>
</evidence>
<organism evidence="2 3">
    <name type="scientific">Anaerotignum faecicola</name>
    <dbReference type="NCBI Taxonomy" id="2358141"/>
    <lineage>
        <taxon>Bacteria</taxon>
        <taxon>Bacillati</taxon>
        <taxon>Bacillota</taxon>
        <taxon>Clostridia</taxon>
        <taxon>Lachnospirales</taxon>
        <taxon>Anaerotignaceae</taxon>
        <taxon>Anaerotignum</taxon>
    </lineage>
</organism>
<dbReference type="SMART" id="SM00986">
    <property type="entry name" value="UDG"/>
    <property type="match status" value="1"/>
</dbReference>
<dbReference type="CDD" id="cd10032">
    <property type="entry name" value="UDG-F6_HDG"/>
    <property type="match status" value="1"/>
</dbReference>
<dbReference type="InterPro" id="IPR036895">
    <property type="entry name" value="Uracil-DNA_glycosylase-like_sf"/>
</dbReference>
<dbReference type="SUPFAM" id="SSF52141">
    <property type="entry name" value="Uracil-DNA glycosylase-like"/>
    <property type="match status" value="1"/>
</dbReference>
<dbReference type="SMART" id="SM00987">
    <property type="entry name" value="UreE_C"/>
    <property type="match status" value="1"/>
</dbReference>
<accession>A0A401LBQ8</accession>
<dbReference type="InterPro" id="IPR005122">
    <property type="entry name" value="Uracil-DNA_glycosylase-like"/>
</dbReference>
<reference evidence="2 3" key="1">
    <citation type="submission" date="2018-10" db="EMBL/GenBank/DDBJ databases">
        <title>Draft Genome Sequence of Anaerotignum sp. KCTC 15736.</title>
        <authorList>
            <person name="Choi S.H."/>
            <person name="Kim J.S."/>
            <person name="Kang S.W."/>
            <person name="Lee J.S."/>
            <person name="Park S.H."/>
        </authorList>
    </citation>
    <scope>NUCLEOTIDE SEQUENCE [LARGE SCALE GENOMIC DNA]</scope>
    <source>
        <strain evidence="2 3">KCTC 15736</strain>
    </source>
</reference>
<evidence type="ECO:0000259" key="1">
    <source>
        <dbReference type="SMART" id="SM00986"/>
    </source>
</evidence>
<dbReference type="Gene3D" id="3.40.470.10">
    <property type="entry name" value="Uracil-DNA glycosylase-like domain"/>
    <property type="match status" value="1"/>
</dbReference>
<keyword evidence="3" id="KW-1185">Reference proteome</keyword>
<feature type="domain" description="Uracil-DNA glycosylase-like" evidence="1">
    <location>
        <begin position="24"/>
        <end position="174"/>
    </location>
</feature>
<dbReference type="Pfam" id="PF03167">
    <property type="entry name" value="UDG"/>
    <property type="match status" value="1"/>
</dbReference>
<dbReference type="OrthoDB" id="9799921at2"/>
<sequence>MKKEKTAKTEENEKHWERVTQEFAPVCDADCRVLILGTAPSKKSREVGFYYGHPQNRFWKMLAAVTGERVPQSIAEKKALLLRNHIALHDVIHSCDIIGSSDSSIKNVEPADLERILAVTGRVAILCNGGMSYKLYRKYQEERLGISAVQLPSTSPANAAWNLERLSAAWGEVLLPLLRKEEE</sequence>
<evidence type="ECO:0000313" key="3">
    <source>
        <dbReference type="Proteomes" id="UP000287361"/>
    </source>
</evidence>
<proteinExistence type="predicted"/>
<dbReference type="InterPro" id="IPR026353">
    <property type="entry name" value="Hypoxan-DNA_Glyclase"/>
</dbReference>
<comment type="caution">
    <text evidence="2">The sequence shown here is derived from an EMBL/GenBank/DDBJ whole genome shotgun (WGS) entry which is preliminary data.</text>
</comment>
<dbReference type="Proteomes" id="UP000287361">
    <property type="component" value="Unassembled WGS sequence"/>
</dbReference>
<protein>
    <submittedName>
        <fullName evidence="2">DNA-deoxyinosine glycosylase</fullName>
    </submittedName>
</protein>
<gene>
    <name evidence="2" type="ORF">KGMB03357_06470</name>
</gene>
<dbReference type="AlphaFoldDB" id="A0A401LBQ8"/>
<dbReference type="EMBL" id="BHVZ01000001">
    <property type="protein sequence ID" value="GCB28986.1"/>
    <property type="molecule type" value="Genomic_DNA"/>
</dbReference>
<name>A0A401LBQ8_9FIRM</name>